<keyword evidence="5" id="KW-1185">Reference proteome</keyword>
<organism evidence="4 5">
    <name type="scientific">Chengkuizengella marina</name>
    <dbReference type="NCBI Taxonomy" id="2507566"/>
    <lineage>
        <taxon>Bacteria</taxon>
        <taxon>Bacillati</taxon>
        <taxon>Bacillota</taxon>
        <taxon>Bacilli</taxon>
        <taxon>Bacillales</taxon>
        <taxon>Paenibacillaceae</taxon>
        <taxon>Chengkuizengella</taxon>
    </lineage>
</organism>
<sequence length="192" mass="22266">MITIGLVRHGVTDWNQQRIIQGHKDISLNEEGREQAAALGERLVDNQWDIILSSDLSRAKETACIIAKRLNLEISSYDERLRERHLGALEGLSYEDRVNKYGDDWKAIHQNLELDIEEDNQLKKRGLQVINDVQKLYHNKRILIVSHGGLINQLLRELLDNFDSKIHNTSISILEKEKDQWKSILLNCTKHL</sequence>
<keyword evidence="1" id="KW-0378">Hydrolase</keyword>
<dbReference type="PANTHER" id="PTHR46517:SF1">
    <property type="entry name" value="FRUCTOSE-2,6-BISPHOSPHATASE TIGAR"/>
    <property type="match status" value="1"/>
</dbReference>
<dbReference type="InterPro" id="IPR029033">
    <property type="entry name" value="His_PPase_superfam"/>
</dbReference>
<dbReference type="InterPro" id="IPR013078">
    <property type="entry name" value="His_Pase_superF_clade-1"/>
</dbReference>
<gene>
    <name evidence="4" type="ORF">ERL59_16180</name>
</gene>
<dbReference type="GO" id="GO:0004331">
    <property type="term" value="F:fructose-2,6-bisphosphate 2-phosphatase activity"/>
    <property type="evidence" value="ECO:0007669"/>
    <property type="project" value="TreeGrafter"/>
</dbReference>
<accession>A0A6N9Q6L9</accession>
<evidence type="ECO:0000256" key="1">
    <source>
        <dbReference type="ARBA" id="ARBA00022801"/>
    </source>
</evidence>
<dbReference type="SMART" id="SM00855">
    <property type="entry name" value="PGAM"/>
    <property type="match status" value="1"/>
</dbReference>
<dbReference type="Pfam" id="PF00300">
    <property type="entry name" value="His_Phos_1"/>
    <property type="match status" value="1"/>
</dbReference>
<dbReference type="GO" id="GO:0005829">
    <property type="term" value="C:cytosol"/>
    <property type="evidence" value="ECO:0007669"/>
    <property type="project" value="TreeGrafter"/>
</dbReference>
<name>A0A6N9Q6L9_9BACL</name>
<proteinExistence type="predicted"/>
<dbReference type="Gene3D" id="3.40.50.1240">
    <property type="entry name" value="Phosphoglycerate mutase-like"/>
    <property type="match status" value="1"/>
</dbReference>
<dbReference type="SUPFAM" id="SSF53254">
    <property type="entry name" value="Phosphoglycerate mutase-like"/>
    <property type="match status" value="1"/>
</dbReference>
<evidence type="ECO:0000256" key="3">
    <source>
        <dbReference type="PIRSR" id="PIRSR613078-2"/>
    </source>
</evidence>
<dbReference type="RefSeq" id="WP_160647294.1">
    <property type="nucleotide sequence ID" value="NZ_SIJB01000032.1"/>
</dbReference>
<protein>
    <submittedName>
        <fullName evidence="4">Histidine phosphatase family protein</fullName>
    </submittedName>
</protein>
<dbReference type="EMBL" id="SIJB01000032">
    <property type="protein sequence ID" value="NBI30487.1"/>
    <property type="molecule type" value="Genomic_DNA"/>
</dbReference>
<feature type="active site" description="Tele-phosphohistidine intermediate" evidence="2">
    <location>
        <position position="9"/>
    </location>
</feature>
<dbReference type="PANTHER" id="PTHR46517">
    <property type="entry name" value="FRUCTOSE-2,6-BISPHOSPHATASE TIGAR"/>
    <property type="match status" value="1"/>
</dbReference>
<dbReference type="CDD" id="cd07067">
    <property type="entry name" value="HP_PGM_like"/>
    <property type="match status" value="1"/>
</dbReference>
<feature type="active site" description="Proton donor/acceptor" evidence="2">
    <location>
        <position position="83"/>
    </location>
</feature>
<dbReference type="GO" id="GO:0045820">
    <property type="term" value="P:negative regulation of glycolytic process"/>
    <property type="evidence" value="ECO:0007669"/>
    <property type="project" value="TreeGrafter"/>
</dbReference>
<evidence type="ECO:0000313" key="4">
    <source>
        <dbReference type="EMBL" id="NBI30487.1"/>
    </source>
</evidence>
<comment type="caution">
    <text evidence="4">The sequence shown here is derived from an EMBL/GenBank/DDBJ whole genome shotgun (WGS) entry which is preliminary data.</text>
</comment>
<feature type="binding site" evidence="3">
    <location>
        <position position="58"/>
    </location>
    <ligand>
        <name>substrate</name>
    </ligand>
</feature>
<dbReference type="OrthoDB" id="9782128at2"/>
<reference evidence="4 5" key="1">
    <citation type="submission" date="2019-01" db="EMBL/GenBank/DDBJ databases">
        <title>Chengkuizengella sp. nov., isolated from deep-sea sediment of East Pacific Ocean.</title>
        <authorList>
            <person name="Yang J."/>
            <person name="Lai Q."/>
            <person name="Shao Z."/>
        </authorList>
    </citation>
    <scope>NUCLEOTIDE SEQUENCE [LARGE SCALE GENOMIC DNA]</scope>
    <source>
        <strain evidence="4 5">YPA3-1-1</strain>
    </source>
</reference>
<dbReference type="GO" id="GO:0043456">
    <property type="term" value="P:regulation of pentose-phosphate shunt"/>
    <property type="evidence" value="ECO:0007669"/>
    <property type="project" value="TreeGrafter"/>
</dbReference>
<evidence type="ECO:0000256" key="2">
    <source>
        <dbReference type="PIRSR" id="PIRSR613078-1"/>
    </source>
</evidence>
<evidence type="ECO:0000313" key="5">
    <source>
        <dbReference type="Proteomes" id="UP000448943"/>
    </source>
</evidence>
<dbReference type="AlphaFoldDB" id="A0A6N9Q6L9"/>
<feature type="binding site" evidence="3">
    <location>
        <begin position="8"/>
        <end position="15"/>
    </location>
    <ligand>
        <name>substrate</name>
    </ligand>
</feature>
<dbReference type="Proteomes" id="UP000448943">
    <property type="component" value="Unassembled WGS sequence"/>
</dbReference>
<dbReference type="InterPro" id="IPR051695">
    <property type="entry name" value="Phosphoglycerate_Mutase"/>
</dbReference>